<keyword evidence="3" id="KW-1185">Reference proteome</keyword>
<organism evidence="2 3">
    <name type="scientific">Flavobacterium difficile</name>
    <dbReference type="NCBI Taxonomy" id="2709659"/>
    <lineage>
        <taxon>Bacteria</taxon>
        <taxon>Pseudomonadati</taxon>
        <taxon>Bacteroidota</taxon>
        <taxon>Flavobacteriia</taxon>
        <taxon>Flavobacteriales</taxon>
        <taxon>Flavobacteriaceae</taxon>
        <taxon>Flavobacterium</taxon>
    </lineage>
</organism>
<dbReference type="RefSeq" id="WP_166076827.1">
    <property type="nucleotide sequence ID" value="NZ_JAAJBT010000003.1"/>
</dbReference>
<dbReference type="Pfam" id="PF07484">
    <property type="entry name" value="Collar"/>
    <property type="match status" value="1"/>
</dbReference>
<dbReference type="EMBL" id="JAAJBT010000003">
    <property type="protein sequence ID" value="NHM01737.1"/>
    <property type="molecule type" value="Genomic_DNA"/>
</dbReference>
<accession>A0ABX0I7N4</accession>
<evidence type="ECO:0000259" key="1">
    <source>
        <dbReference type="Pfam" id="PF07484"/>
    </source>
</evidence>
<comment type="caution">
    <text evidence="2">The sequence shown here is derived from an EMBL/GenBank/DDBJ whole genome shotgun (WGS) entry which is preliminary data.</text>
</comment>
<dbReference type="SUPFAM" id="SSF88874">
    <property type="entry name" value="Receptor-binding domain of short tail fibre protein gp12"/>
    <property type="match status" value="1"/>
</dbReference>
<dbReference type="Proteomes" id="UP000800984">
    <property type="component" value="Unassembled WGS sequence"/>
</dbReference>
<evidence type="ECO:0000313" key="2">
    <source>
        <dbReference type="EMBL" id="NHM01737.1"/>
    </source>
</evidence>
<name>A0ABX0I7N4_9FLAO</name>
<dbReference type="InterPro" id="IPR037053">
    <property type="entry name" value="Phage_tail_collar_dom_sf"/>
</dbReference>
<dbReference type="Gene3D" id="3.90.1340.10">
    <property type="entry name" value="Phage tail collar domain"/>
    <property type="match status" value="1"/>
</dbReference>
<proteinExistence type="predicted"/>
<gene>
    <name evidence="2" type="ORF">G4D72_06395</name>
</gene>
<evidence type="ECO:0000313" key="3">
    <source>
        <dbReference type="Proteomes" id="UP000800984"/>
    </source>
</evidence>
<dbReference type="InterPro" id="IPR011083">
    <property type="entry name" value="Phage_tail_collar_dom"/>
</dbReference>
<protein>
    <submittedName>
        <fullName evidence="2">Phage tail protein</fullName>
    </submittedName>
</protein>
<feature type="domain" description="Phage tail collar" evidence="1">
    <location>
        <begin position="8"/>
        <end position="64"/>
    </location>
</feature>
<reference evidence="2 3" key="1">
    <citation type="submission" date="2020-02" db="EMBL/GenBank/DDBJ databases">
        <authorList>
            <person name="Chen W.-M."/>
        </authorList>
    </citation>
    <scope>NUCLEOTIDE SEQUENCE [LARGE SCALE GENOMIC DNA]</scope>
    <source>
        <strain evidence="2 3">KDG-16</strain>
    </source>
</reference>
<sequence length="181" mass="18473">MSLEPFIGEIKILAFDWAPKNYLLCAGQILPINSNAALFSLLGVAYGGNGSSTFALPDLRGRMPLGQNPSSGQPIGLKAGTPNVTLTTANMPAHAHSALGINVNIPVATNSGDTDLPSGAYLAQSQGDFYSSSLSPGANYGASTVSGQTALAGSGTSFSVMNPYLAVNYSIATSGIFPSRN</sequence>